<dbReference type="KEGG" id="chiz:HQ393_08225"/>
<proteinExistence type="predicted"/>
<dbReference type="RefSeq" id="WP_179358314.1">
    <property type="nucleotide sequence ID" value="NZ_CP058627.1"/>
</dbReference>
<evidence type="ECO:0000313" key="1">
    <source>
        <dbReference type="EMBL" id="QLG88237.1"/>
    </source>
</evidence>
<evidence type="ECO:0008006" key="3">
    <source>
        <dbReference type="Google" id="ProtNLM"/>
    </source>
</evidence>
<evidence type="ECO:0000313" key="2">
    <source>
        <dbReference type="Proteomes" id="UP000509597"/>
    </source>
</evidence>
<protein>
    <recommendedName>
        <fullName evidence="3">Transposase</fullName>
    </recommendedName>
</protein>
<keyword evidence="2" id="KW-1185">Reference proteome</keyword>
<gene>
    <name evidence="1" type="ORF">HQ393_08225</name>
</gene>
<organism evidence="1 2">
    <name type="scientific">Chitinibacter bivalviorum</name>
    <dbReference type="NCBI Taxonomy" id="2739434"/>
    <lineage>
        <taxon>Bacteria</taxon>
        <taxon>Pseudomonadati</taxon>
        <taxon>Pseudomonadota</taxon>
        <taxon>Betaproteobacteria</taxon>
        <taxon>Neisseriales</taxon>
        <taxon>Chitinibacteraceae</taxon>
        <taxon>Chitinibacter</taxon>
    </lineage>
</organism>
<dbReference type="SUPFAM" id="SSF46689">
    <property type="entry name" value="Homeodomain-like"/>
    <property type="match status" value="1"/>
</dbReference>
<sequence>MLDLPAGYACRKPRYSQTQKKVAVEHYRMHGQCIASTIHALGYPCRSVLSDWIGEVFPESRKRILGGFKQISYSDSMKQAGVMALCARNGSAQAIAEKLGVCRVTLYNWKNQLLGHETPASMKLSDNSSPDQVKLQLETLQSDLRQFQLERDILKTANEILEKGLGVDPQKLSNREKTLLVEAHKERYLLRRTEY</sequence>
<dbReference type="InterPro" id="IPR009057">
    <property type="entry name" value="Homeodomain-like_sf"/>
</dbReference>
<dbReference type="EMBL" id="CP058627">
    <property type="protein sequence ID" value="QLG88237.1"/>
    <property type="molecule type" value="Genomic_DNA"/>
</dbReference>
<dbReference type="AlphaFoldDB" id="A0A7H9BHX6"/>
<name>A0A7H9BHX6_9NEIS</name>
<dbReference type="Proteomes" id="UP000509597">
    <property type="component" value="Chromosome"/>
</dbReference>
<reference evidence="1 2" key="1">
    <citation type="submission" date="2020-07" db="EMBL/GenBank/DDBJ databases">
        <title>Complete genome sequence of Chitinibacter sp. 2T18.</title>
        <authorList>
            <person name="Bae J.-W."/>
            <person name="Choi J.-W."/>
        </authorList>
    </citation>
    <scope>NUCLEOTIDE SEQUENCE [LARGE SCALE GENOMIC DNA]</scope>
    <source>
        <strain evidence="1 2">2T18</strain>
    </source>
</reference>
<accession>A0A7H9BHX6</accession>